<dbReference type="PANTHER" id="PTHR33164">
    <property type="entry name" value="TRANSCRIPTIONAL REGULATOR, MARR FAMILY"/>
    <property type="match status" value="1"/>
</dbReference>
<dbReference type="InterPro" id="IPR000835">
    <property type="entry name" value="HTH_MarR-typ"/>
</dbReference>
<evidence type="ECO:0000256" key="3">
    <source>
        <dbReference type="ARBA" id="ARBA00023163"/>
    </source>
</evidence>
<keyword evidence="6" id="KW-1185">Reference proteome</keyword>
<accession>A0ABR7QZV2</accession>
<dbReference type="RefSeq" id="WP_187756196.1">
    <property type="nucleotide sequence ID" value="NZ_JABURY010000020.1"/>
</dbReference>
<name>A0ABR7QZV2_9GAMM</name>
<dbReference type="InterPro" id="IPR036390">
    <property type="entry name" value="WH_DNA-bd_sf"/>
</dbReference>
<dbReference type="PROSITE" id="PS50995">
    <property type="entry name" value="HTH_MARR_2"/>
    <property type="match status" value="1"/>
</dbReference>
<sequence length="150" mass="16924">MSSKSNKPLPSCFEGPYDSPGFLLWRVSNSWQREQRNALQHIGLTHTQFVVLAVASWFYEKEPLTQARLSQLTGSDPMTTSQVVRVLEKAGYFERIPHPQDTRAKAISVTKAGLNIAAKATLVVEETDKKFFMRLGEKNLSLIALFKKLL</sequence>
<organism evidence="5 6">
    <name type="scientific">Frischella japonica</name>
    <dbReference type="NCBI Taxonomy" id="2741544"/>
    <lineage>
        <taxon>Bacteria</taxon>
        <taxon>Pseudomonadati</taxon>
        <taxon>Pseudomonadota</taxon>
        <taxon>Gammaproteobacteria</taxon>
        <taxon>Orbales</taxon>
        <taxon>Orbaceae</taxon>
        <taxon>Frischella</taxon>
    </lineage>
</organism>
<comment type="caution">
    <text evidence="5">The sequence shown here is derived from an EMBL/GenBank/DDBJ whole genome shotgun (WGS) entry which is preliminary data.</text>
</comment>
<dbReference type="Proteomes" id="UP000651208">
    <property type="component" value="Unassembled WGS sequence"/>
</dbReference>
<dbReference type="SMART" id="SM00347">
    <property type="entry name" value="HTH_MARR"/>
    <property type="match status" value="1"/>
</dbReference>
<dbReference type="InterPro" id="IPR039422">
    <property type="entry name" value="MarR/SlyA-like"/>
</dbReference>
<keyword evidence="1" id="KW-0805">Transcription regulation</keyword>
<dbReference type="Gene3D" id="1.10.10.10">
    <property type="entry name" value="Winged helix-like DNA-binding domain superfamily/Winged helix DNA-binding domain"/>
    <property type="match status" value="1"/>
</dbReference>
<evidence type="ECO:0000256" key="2">
    <source>
        <dbReference type="ARBA" id="ARBA00023125"/>
    </source>
</evidence>
<gene>
    <name evidence="5" type="ORF">FcAc13_10605</name>
</gene>
<dbReference type="PANTHER" id="PTHR33164:SF64">
    <property type="entry name" value="TRANSCRIPTIONAL REGULATOR SLYA"/>
    <property type="match status" value="1"/>
</dbReference>
<evidence type="ECO:0000313" key="6">
    <source>
        <dbReference type="Proteomes" id="UP000651208"/>
    </source>
</evidence>
<feature type="domain" description="HTH marR-type" evidence="4">
    <location>
        <begin position="17"/>
        <end position="150"/>
    </location>
</feature>
<dbReference type="InterPro" id="IPR036388">
    <property type="entry name" value="WH-like_DNA-bd_sf"/>
</dbReference>
<dbReference type="EMBL" id="JABURY010000020">
    <property type="protein sequence ID" value="MBC9131751.1"/>
    <property type="molecule type" value="Genomic_DNA"/>
</dbReference>
<evidence type="ECO:0000256" key="1">
    <source>
        <dbReference type="ARBA" id="ARBA00023015"/>
    </source>
</evidence>
<reference evidence="5 6" key="1">
    <citation type="submission" date="2020-06" db="EMBL/GenBank/DDBJ databases">
        <title>Frischella cerana isolated from Apis cerana gut homogenate.</title>
        <authorList>
            <person name="Wolter L.A."/>
            <person name="Suenami S."/>
            <person name="Miyazaki R."/>
        </authorList>
    </citation>
    <scope>NUCLEOTIDE SEQUENCE [LARGE SCALE GENOMIC DNA]</scope>
    <source>
        <strain evidence="5 6">Ac13</strain>
    </source>
</reference>
<evidence type="ECO:0000313" key="5">
    <source>
        <dbReference type="EMBL" id="MBC9131751.1"/>
    </source>
</evidence>
<dbReference type="SUPFAM" id="SSF46785">
    <property type="entry name" value="Winged helix' DNA-binding domain"/>
    <property type="match status" value="1"/>
</dbReference>
<dbReference type="Pfam" id="PF01047">
    <property type="entry name" value="MarR"/>
    <property type="match status" value="1"/>
</dbReference>
<proteinExistence type="predicted"/>
<keyword evidence="2" id="KW-0238">DNA-binding</keyword>
<keyword evidence="3" id="KW-0804">Transcription</keyword>
<protein>
    <submittedName>
        <fullName evidence="5">Winged helix-turn-helix transcriptional regulator</fullName>
    </submittedName>
</protein>
<evidence type="ECO:0000259" key="4">
    <source>
        <dbReference type="PROSITE" id="PS50995"/>
    </source>
</evidence>